<dbReference type="Gene3D" id="3.30.300.130">
    <property type="entry name" value="Fe-S cluster assembly (FSCA)"/>
    <property type="match status" value="1"/>
</dbReference>
<evidence type="ECO:0000313" key="3">
    <source>
        <dbReference type="EMBL" id="SFK39622.1"/>
    </source>
</evidence>
<dbReference type="EMBL" id="FOSN01000007">
    <property type="protein sequence ID" value="SFK39622.1"/>
    <property type="molecule type" value="Genomic_DNA"/>
</dbReference>
<dbReference type="Gene3D" id="3.30.1370.70">
    <property type="entry name" value="Scaffold protein Nfu/NifU, N-terminal domain"/>
    <property type="match status" value="1"/>
</dbReference>
<dbReference type="GO" id="GO:0051536">
    <property type="term" value="F:iron-sulfur cluster binding"/>
    <property type="evidence" value="ECO:0007669"/>
    <property type="project" value="InterPro"/>
</dbReference>
<dbReference type="GO" id="GO:0016226">
    <property type="term" value="P:iron-sulfur cluster assembly"/>
    <property type="evidence" value="ECO:0007669"/>
    <property type="project" value="InterPro"/>
</dbReference>
<dbReference type="Proteomes" id="UP000198755">
    <property type="component" value="Unassembled WGS sequence"/>
</dbReference>
<dbReference type="InterPro" id="IPR001075">
    <property type="entry name" value="NIF_FeS_clus_asmbl_NifU_C"/>
</dbReference>
<accession>A0A1I3Z6B0</accession>
<dbReference type="FunFam" id="3.30.1370.70:FF:000001">
    <property type="entry name" value="NifU-like protein 4, mitochondrial"/>
    <property type="match status" value="1"/>
</dbReference>
<proteinExistence type="inferred from homology"/>
<keyword evidence="4" id="KW-1185">Reference proteome</keyword>
<protein>
    <submittedName>
        <fullName evidence="3">Fe-S cluster biogenesis protein NfuA, 4Fe-4S-binding domain</fullName>
    </submittedName>
</protein>
<dbReference type="SUPFAM" id="SSF110836">
    <property type="entry name" value="Hypothetical protein SAV1430"/>
    <property type="match status" value="1"/>
</dbReference>
<feature type="domain" description="Scaffold protein Nfu/NifU N-terminal" evidence="2">
    <location>
        <begin position="71"/>
        <end position="156"/>
    </location>
</feature>
<dbReference type="Pfam" id="PF08712">
    <property type="entry name" value="Nfu_N"/>
    <property type="match status" value="1"/>
</dbReference>
<dbReference type="InterPro" id="IPR014824">
    <property type="entry name" value="Nfu/NifU_N"/>
</dbReference>
<dbReference type="FunFam" id="3.30.300.130:FF:000001">
    <property type="entry name" value="NFU1 iron-sulfur cluster scaffold"/>
    <property type="match status" value="1"/>
</dbReference>
<dbReference type="GO" id="GO:0005506">
    <property type="term" value="F:iron ion binding"/>
    <property type="evidence" value="ECO:0007669"/>
    <property type="project" value="InterPro"/>
</dbReference>
<gene>
    <name evidence="3" type="ORF">SAMN05444581_107109</name>
</gene>
<organism evidence="3 4">
    <name type="scientific">Methylocapsa palsarum</name>
    <dbReference type="NCBI Taxonomy" id="1612308"/>
    <lineage>
        <taxon>Bacteria</taxon>
        <taxon>Pseudomonadati</taxon>
        <taxon>Pseudomonadota</taxon>
        <taxon>Alphaproteobacteria</taxon>
        <taxon>Hyphomicrobiales</taxon>
        <taxon>Beijerinckiaceae</taxon>
        <taxon>Methylocapsa</taxon>
    </lineage>
</organism>
<reference evidence="3 4" key="1">
    <citation type="submission" date="2016-10" db="EMBL/GenBank/DDBJ databases">
        <authorList>
            <person name="de Groot N.N."/>
        </authorList>
    </citation>
    <scope>NUCLEOTIDE SEQUENCE [LARGE SCALE GENOMIC DNA]</scope>
    <source>
        <strain evidence="3 4">NE2</strain>
    </source>
</reference>
<dbReference type="PANTHER" id="PTHR11178:SF1">
    <property type="entry name" value="NFU1 IRON-SULFUR CLUSTER SCAFFOLD HOMOLOG, MITOCHONDRIAL"/>
    <property type="match status" value="1"/>
</dbReference>
<evidence type="ECO:0000259" key="2">
    <source>
        <dbReference type="SMART" id="SM00932"/>
    </source>
</evidence>
<dbReference type="SUPFAM" id="SSF117916">
    <property type="entry name" value="Fe-S cluster assembly (FSCA) domain-like"/>
    <property type="match status" value="1"/>
</dbReference>
<dbReference type="InterPro" id="IPR034904">
    <property type="entry name" value="FSCA_dom_sf"/>
</dbReference>
<dbReference type="PANTHER" id="PTHR11178">
    <property type="entry name" value="IRON-SULFUR CLUSTER SCAFFOLD PROTEIN NFU-RELATED"/>
    <property type="match status" value="1"/>
</dbReference>
<dbReference type="InterPro" id="IPR036498">
    <property type="entry name" value="Nfu/NifU_N_sf"/>
</dbReference>
<evidence type="ECO:0000256" key="1">
    <source>
        <dbReference type="ARBA" id="ARBA00006420"/>
    </source>
</evidence>
<evidence type="ECO:0000313" key="4">
    <source>
        <dbReference type="Proteomes" id="UP000198755"/>
    </source>
</evidence>
<name>A0A1I3Z6B0_9HYPH</name>
<comment type="similarity">
    <text evidence="1">Belongs to the NifU family.</text>
</comment>
<dbReference type="Pfam" id="PF01106">
    <property type="entry name" value="NifU"/>
    <property type="match status" value="1"/>
</dbReference>
<dbReference type="SMART" id="SM00932">
    <property type="entry name" value="Nfu_N"/>
    <property type="match status" value="1"/>
</dbReference>
<sequence length="255" mass="27904">MLKFLILERFLIDRMITFGWKALYRLGSPSRKRARFEALAPWRCLDHTLELFSSASSSGLEPDVWEKSMFIQTETTPNPATLKFLPGRTVMERGTLDIKSADSADQSPLAQALFALDGVSGVFFGSDFISVSKSEGDWRELKPTVLGAIMEHFISGAPLLNAEAGAAPQTGDEEFFEATDAETVASIKILIETHVRPAVANDGGDIKFRGFRDGTVYLAMKGSCSGCPSSTATLKHGIQNLLKHYLPDVQAVEQI</sequence>
<dbReference type="AlphaFoldDB" id="A0A1I3Z6B0"/>
<dbReference type="STRING" id="1612308.SAMN05444581_107109"/>